<evidence type="ECO:0000259" key="1">
    <source>
        <dbReference type="SMART" id="SM00460"/>
    </source>
</evidence>
<dbReference type="Gene3D" id="3.10.620.30">
    <property type="match status" value="1"/>
</dbReference>
<feature type="domain" description="Transglutaminase-like" evidence="1">
    <location>
        <begin position="312"/>
        <end position="373"/>
    </location>
</feature>
<dbReference type="Pfam" id="PF01841">
    <property type="entry name" value="Transglut_core"/>
    <property type="match status" value="1"/>
</dbReference>
<accession>A0A410QHF3</accession>
<dbReference type="PANTHER" id="PTHR38339">
    <property type="entry name" value="TRANSGLUTAMINASE DOMAIN PROTEIN"/>
    <property type="match status" value="1"/>
</dbReference>
<dbReference type="SMART" id="SM00460">
    <property type="entry name" value="TGc"/>
    <property type="match status" value="1"/>
</dbReference>
<evidence type="ECO:0000313" key="2">
    <source>
        <dbReference type="EMBL" id="QAT63396.1"/>
    </source>
</evidence>
<reference evidence="3" key="1">
    <citation type="submission" date="2019-01" db="EMBL/GenBank/DDBJ databases">
        <title>Draft genomes of a novel of Sporanaerobacter strains.</title>
        <authorList>
            <person name="Ma S."/>
        </authorList>
    </citation>
    <scope>NUCLEOTIDE SEQUENCE [LARGE SCALE GENOMIC DNA]</scope>
    <source>
        <strain evidence="3">NJN-17</strain>
    </source>
</reference>
<dbReference type="PANTHER" id="PTHR38339:SF1">
    <property type="entry name" value="TRANSGLUTAMINASE-LIKE DOMAIN-CONTAINING PROTEIN"/>
    <property type="match status" value="1"/>
</dbReference>
<gene>
    <name evidence="2" type="ORF">EQM13_06150</name>
</gene>
<keyword evidence="3" id="KW-1185">Reference proteome</keyword>
<evidence type="ECO:0000313" key="3">
    <source>
        <dbReference type="Proteomes" id="UP000287969"/>
    </source>
</evidence>
<dbReference type="KEGG" id="spoa:EQM13_06150"/>
<dbReference type="OrthoDB" id="9804872at2"/>
<dbReference type="InterPro" id="IPR002931">
    <property type="entry name" value="Transglutaminase-like"/>
</dbReference>
<name>A0A410QHF3_9FIRM</name>
<dbReference type="Proteomes" id="UP000287969">
    <property type="component" value="Chromosome"/>
</dbReference>
<dbReference type="InterPro" id="IPR038765">
    <property type="entry name" value="Papain-like_cys_pep_sf"/>
</dbReference>
<sequence length="451" mass="53295">MMNKLKFLTVDLPEDLKNTVYFGDFQKSQKLIDIYLKRNIPDILKQRLIFERGRIERLKEDYDFTYESALNYAQSKIKNFTKEELEFLKDERYADWIYINGKIMFHHRFLENIVKVNSDFKSRLIQKEENSSGSSLLNKTVKEIIEKGEKKYFIQVMAGIKLDKELSRIGETVNVHLPIPRAARQIKDIKILSTSHKAKYISPLQYPQRTIFFEEKVKGGDTFFVEYSYENHIKYVNPDPSKVSAYQPNFCTEEWPPHIRFTPFLVSLAKEIVGKETNPLLRARRIYDYITENIQYSYMRQYAAITNIPEYCAYNQKGDCGVQAILFITLCRIIGIPAKWQSGLHVDPYSAGCHDWAEFYVEPYGWLFADPSFGGGALRNNDKERWNFYFGNLDPFRMVANSDFHYDFYPERKFLRHDPYDNQVGEIEYSDRPLKSNEYKTFVKSVEVHEI</sequence>
<dbReference type="EMBL" id="CP035282">
    <property type="protein sequence ID" value="QAT63396.1"/>
    <property type="molecule type" value="Genomic_DNA"/>
</dbReference>
<protein>
    <submittedName>
        <fullName evidence="2">Transglutaminase domain-containing protein</fullName>
    </submittedName>
</protein>
<dbReference type="AlphaFoldDB" id="A0A410QHF3"/>
<dbReference type="SUPFAM" id="SSF54001">
    <property type="entry name" value="Cysteine proteinases"/>
    <property type="match status" value="1"/>
</dbReference>
<organism evidence="2 3">
    <name type="scientific">Acidilutibacter cellobiosedens</name>
    <dbReference type="NCBI Taxonomy" id="2507161"/>
    <lineage>
        <taxon>Bacteria</taxon>
        <taxon>Bacillati</taxon>
        <taxon>Bacillota</taxon>
        <taxon>Tissierellia</taxon>
        <taxon>Tissierellales</taxon>
        <taxon>Acidilutibacteraceae</taxon>
        <taxon>Acidilutibacter</taxon>
    </lineage>
</organism>
<proteinExistence type="predicted"/>